<accession>A0AAD5HD39</accession>
<organism evidence="3 4">
    <name type="scientific">Umbelopsis ramanniana AG</name>
    <dbReference type="NCBI Taxonomy" id="1314678"/>
    <lineage>
        <taxon>Eukaryota</taxon>
        <taxon>Fungi</taxon>
        <taxon>Fungi incertae sedis</taxon>
        <taxon>Mucoromycota</taxon>
        <taxon>Mucoromycotina</taxon>
        <taxon>Umbelopsidomycetes</taxon>
        <taxon>Umbelopsidales</taxon>
        <taxon>Umbelopsidaceae</taxon>
        <taxon>Umbelopsis</taxon>
    </lineage>
</organism>
<sequence>MARPGRSQNQKYKSGVTSHYRPAISLPTKRQDNMNQDTLPPNLKNQLFDIGNGVFSTSLVPILIITALASANRPSKITNVAREHLETLETQEDKKKWVMMAQNALIKAAFLCGMPRVINAMQSLMQGVDEETKSSLPKSPSDAGTHLQERGETMFNKVYGKVSDRVKNNIGGSSPDLMAIILEDVYGRVLSDVTLLDEVETELLTIVVLVPLQVPAQLKGHLHGAKNVGATEEQVKAAEAIGRLVTNDDDSS</sequence>
<dbReference type="PANTHER" id="PTHR28180:SF2">
    <property type="entry name" value="PEROXISOMAL PROTEIN 2"/>
    <property type="match status" value="1"/>
</dbReference>
<dbReference type="PANTHER" id="PTHR28180">
    <property type="entry name" value="CONSERVED MITOCHONDRIAL PROTEIN-RELATED"/>
    <property type="match status" value="1"/>
</dbReference>
<dbReference type="SUPFAM" id="SSF69118">
    <property type="entry name" value="AhpD-like"/>
    <property type="match status" value="1"/>
</dbReference>
<reference evidence="3" key="2">
    <citation type="journal article" date="2022" name="Proc. Natl. Acad. Sci. U.S.A.">
        <title>Diploid-dominant life cycles characterize the early evolution of Fungi.</title>
        <authorList>
            <person name="Amses K.R."/>
            <person name="Simmons D.R."/>
            <person name="Longcore J.E."/>
            <person name="Mondo S.J."/>
            <person name="Seto K."/>
            <person name="Jeronimo G.H."/>
            <person name="Bonds A.E."/>
            <person name="Quandt C.A."/>
            <person name="Davis W.J."/>
            <person name="Chang Y."/>
            <person name="Federici B.A."/>
            <person name="Kuo A."/>
            <person name="LaButti K."/>
            <person name="Pangilinan J."/>
            <person name="Andreopoulos W."/>
            <person name="Tritt A."/>
            <person name="Riley R."/>
            <person name="Hundley H."/>
            <person name="Johnson J."/>
            <person name="Lipzen A."/>
            <person name="Barry K."/>
            <person name="Lang B.F."/>
            <person name="Cuomo C.A."/>
            <person name="Buchler N.E."/>
            <person name="Grigoriev I.V."/>
            <person name="Spatafora J.W."/>
            <person name="Stajich J.E."/>
            <person name="James T.Y."/>
        </authorList>
    </citation>
    <scope>NUCLEOTIDE SEQUENCE</scope>
    <source>
        <strain evidence="3">AG</strain>
    </source>
</reference>
<feature type="compositionally biased region" description="Polar residues" evidence="1">
    <location>
        <begin position="1"/>
        <end position="17"/>
    </location>
</feature>
<evidence type="ECO:0000313" key="3">
    <source>
        <dbReference type="EMBL" id="KAI8579752.1"/>
    </source>
</evidence>
<dbReference type="Proteomes" id="UP001206595">
    <property type="component" value="Unassembled WGS sequence"/>
</dbReference>
<dbReference type="InterPro" id="IPR003779">
    <property type="entry name" value="CMD-like"/>
</dbReference>
<dbReference type="InterPro" id="IPR052999">
    <property type="entry name" value="PTS1_Protein"/>
</dbReference>
<dbReference type="Pfam" id="PF02627">
    <property type="entry name" value="CMD"/>
    <property type="match status" value="1"/>
</dbReference>
<keyword evidence="4" id="KW-1185">Reference proteome</keyword>
<dbReference type="EMBL" id="MU620917">
    <property type="protein sequence ID" value="KAI8579752.1"/>
    <property type="molecule type" value="Genomic_DNA"/>
</dbReference>
<feature type="region of interest" description="Disordered" evidence="1">
    <location>
        <begin position="1"/>
        <end position="35"/>
    </location>
</feature>
<proteinExistence type="predicted"/>
<dbReference type="RefSeq" id="XP_051444756.1">
    <property type="nucleotide sequence ID" value="XM_051588884.1"/>
</dbReference>
<protein>
    <recommendedName>
        <fullName evidence="2">Carboxymuconolactone decarboxylase-like domain-containing protein</fullName>
    </recommendedName>
</protein>
<feature type="domain" description="Carboxymuconolactone decarboxylase-like" evidence="2">
    <location>
        <begin position="188"/>
        <end position="241"/>
    </location>
</feature>
<name>A0AAD5HD39_UMBRA</name>
<gene>
    <name evidence="3" type="ORF">K450DRAFT_240165</name>
</gene>
<comment type="caution">
    <text evidence="3">The sequence shown here is derived from an EMBL/GenBank/DDBJ whole genome shotgun (WGS) entry which is preliminary data.</text>
</comment>
<dbReference type="Gene3D" id="1.20.1290.10">
    <property type="entry name" value="AhpD-like"/>
    <property type="match status" value="1"/>
</dbReference>
<evidence type="ECO:0000259" key="2">
    <source>
        <dbReference type="Pfam" id="PF02627"/>
    </source>
</evidence>
<dbReference type="GO" id="GO:0051920">
    <property type="term" value="F:peroxiredoxin activity"/>
    <property type="evidence" value="ECO:0007669"/>
    <property type="project" value="InterPro"/>
</dbReference>
<dbReference type="GeneID" id="75914229"/>
<reference evidence="3" key="1">
    <citation type="submission" date="2021-06" db="EMBL/GenBank/DDBJ databases">
        <authorList>
            <consortium name="DOE Joint Genome Institute"/>
            <person name="Mondo S.J."/>
            <person name="Amses K.R."/>
            <person name="Simmons D.R."/>
            <person name="Longcore J.E."/>
            <person name="Seto K."/>
            <person name="Alves G.H."/>
            <person name="Bonds A.E."/>
            <person name="Quandt C.A."/>
            <person name="Davis W.J."/>
            <person name="Chang Y."/>
            <person name="Letcher P.M."/>
            <person name="Powell M.J."/>
            <person name="Kuo A."/>
            <person name="Labutti K."/>
            <person name="Pangilinan J."/>
            <person name="Andreopoulos W."/>
            <person name="Tritt A."/>
            <person name="Riley R."/>
            <person name="Hundley H."/>
            <person name="Johnson J."/>
            <person name="Lipzen A."/>
            <person name="Barry K."/>
            <person name="Berbee M.L."/>
            <person name="Buchler N.E."/>
            <person name="Grigoriev I.V."/>
            <person name="Spatafora J.W."/>
            <person name="Stajich J.E."/>
            <person name="James T.Y."/>
        </authorList>
    </citation>
    <scope>NUCLEOTIDE SEQUENCE</scope>
    <source>
        <strain evidence="3">AG</strain>
    </source>
</reference>
<dbReference type="AlphaFoldDB" id="A0AAD5HD39"/>
<evidence type="ECO:0000256" key="1">
    <source>
        <dbReference type="SAM" id="MobiDB-lite"/>
    </source>
</evidence>
<evidence type="ECO:0000313" key="4">
    <source>
        <dbReference type="Proteomes" id="UP001206595"/>
    </source>
</evidence>
<dbReference type="InterPro" id="IPR029032">
    <property type="entry name" value="AhpD-like"/>
</dbReference>